<dbReference type="Proteomes" id="UP000824101">
    <property type="component" value="Unassembled WGS sequence"/>
</dbReference>
<name>A0A9D2K688_9FIRM</name>
<accession>A0A9D2K688</accession>
<organism evidence="1 2">
    <name type="scientific">Candidatus Lachnoclostridium stercorigallinarum</name>
    <dbReference type="NCBI Taxonomy" id="2838634"/>
    <lineage>
        <taxon>Bacteria</taxon>
        <taxon>Bacillati</taxon>
        <taxon>Bacillota</taxon>
        <taxon>Clostridia</taxon>
        <taxon>Lachnospirales</taxon>
        <taxon>Lachnospiraceae</taxon>
    </lineage>
</organism>
<reference evidence="1" key="2">
    <citation type="submission" date="2021-04" db="EMBL/GenBank/DDBJ databases">
        <authorList>
            <person name="Gilroy R."/>
        </authorList>
    </citation>
    <scope>NUCLEOTIDE SEQUENCE</scope>
    <source>
        <strain evidence="1">ChiBcec1-1093</strain>
    </source>
</reference>
<dbReference type="EMBL" id="DXBC01000037">
    <property type="protein sequence ID" value="HIZ78594.1"/>
    <property type="molecule type" value="Genomic_DNA"/>
</dbReference>
<evidence type="ECO:0000313" key="2">
    <source>
        <dbReference type="Proteomes" id="UP000824101"/>
    </source>
</evidence>
<proteinExistence type="predicted"/>
<reference evidence="1" key="1">
    <citation type="journal article" date="2021" name="PeerJ">
        <title>Extensive microbial diversity within the chicken gut microbiome revealed by metagenomics and culture.</title>
        <authorList>
            <person name="Gilroy R."/>
            <person name="Ravi A."/>
            <person name="Getino M."/>
            <person name="Pursley I."/>
            <person name="Horton D.L."/>
            <person name="Alikhan N.F."/>
            <person name="Baker D."/>
            <person name="Gharbi K."/>
            <person name="Hall N."/>
            <person name="Watson M."/>
            <person name="Adriaenssens E.M."/>
            <person name="Foster-Nyarko E."/>
            <person name="Jarju S."/>
            <person name="Secka A."/>
            <person name="Antonio M."/>
            <person name="Oren A."/>
            <person name="Chaudhuri R.R."/>
            <person name="La Ragione R."/>
            <person name="Hildebrand F."/>
            <person name="Pallen M.J."/>
        </authorList>
    </citation>
    <scope>NUCLEOTIDE SEQUENCE</scope>
    <source>
        <strain evidence="1">ChiBcec1-1093</strain>
    </source>
</reference>
<evidence type="ECO:0000313" key="1">
    <source>
        <dbReference type="EMBL" id="HIZ78594.1"/>
    </source>
</evidence>
<gene>
    <name evidence="1" type="ORF">IAA17_02215</name>
</gene>
<sequence>MKNTNFDDLTEEQKENVVEFGMVTAHCSEEVLNAIDEQVPMTYELFRKCMDELGEISAISTLTRIMERYPELTERYNLEEGWGPEKVEEDFQKILKKVREEAEEK</sequence>
<comment type="caution">
    <text evidence="1">The sequence shown here is derived from an EMBL/GenBank/DDBJ whole genome shotgun (WGS) entry which is preliminary data.</text>
</comment>
<protein>
    <submittedName>
        <fullName evidence="1">Uncharacterized protein</fullName>
    </submittedName>
</protein>
<dbReference type="AlphaFoldDB" id="A0A9D2K688"/>